<feature type="compositionally biased region" description="Low complexity" evidence="1">
    <location>
        <begin position="235"/>
        <end position="244"/>
    </location>
</feature>
<reference evidence="2" key="1">
    <citation type="journal article" date="2014" name="Nat. Commun.">
        <title>The emerging biofuel crop Camelina sativa retains a highly undifferentiated hexaploid genome structure.</title>
        <authorList>
            <person name="Kagale S."/>
            <person name="Koh C."/>
            <person name="Nixon J."/>
            <person name="Bollina V."/>
            <person name="Clarke W.E."/>
            <person name="Tuteja R."/>
            <person name="Spillane C."/>
            <person name="Robinson S.J."/>
            <person name="Links M.G."/>
            <person name="Clarke C."/>
            <person name="Higgins E.E."/>
            <person name="Huebert T."/>
            <person name="Sharpe A.G."/>
            <person name="Parkin I.A."/>
        </authorList>
    </citation>
    <scope>NUCLEOTIDE SEQUENCE [LARGE SCALE GENOMIC DNA]</scope>
    <source>
        <strain evidence="2">cv. DH55</strain>
    </source>
</reference>
<evidence type="ECO:0000256" key="1">
    <source>
        <dbReference type="SAM" id="MobiDB-lite"/>
    </source>
</evidence>
<feature type="compositionally biased region" description="Low complexity" evidence="1">
    <location>
        <begin position="258"/>
        <end position="267"/>
    </location>
</feature>
<protein>
    <submittedName>
        <fullName evidence="3">Uncharacterized protein LOC104704669</fullName>
    </submittedName>
</protein>
<proteinExistence type="predicted"/>
<keyword evidence="2" id="KW-1185">Reference proteome</keyword>
<name>A0ABM0T0P0_CAMSA</name>
<accession>A0ABM0T0P0</accession>
<dbReference type="GeneID" id="104704669"/>
<sequence>MSSQSETIVTSDTSLLHNVNMSNVTKLTATNFMMWKRQVHALLDGHELAGYLDASISAPPKTITSDGVDKVNPAYSHWKRHDKLILASLLGAISVEVQPLMSKADTSAQIWSTLTDTYAKPSWGHIKQIREQIKTWKKGARSIDDYVQGLTTRFNQLALLGKPLEHEDQVDYLLGGLPEDFKPVIDQIDGRDTPPSLTEIHEKLINYDLKLQALARTTSSSVLFTANTVSFKPFGGHNNNQHFHNPNRETSRGQWHNQQGFSRGSQGRRYQGRCELCGVYDHSARRWSQLQSSGRGSSSGGATHHLTTDLSNLALNQPYTGGEEVTIADGSGLPITHTGSALLPTPSRFLALKDVLYVPNVKDLCTGARLLQGRTKNELYEWPLHRHQEQIYLLGIFD</sequence>
<dbReference type="Pfam" id="PF14223">
    <property type="entry name" value="Retrotran_gag_2"/>
    <property type="match status" value="1"/>
</dbReference>
<gene>
    <name evidence="3" type="primary">LOC104704669</name>
</gene>
<feature type="region of interest" description="Disordered" evidence="1">
    <location>
        <begin position="235"/>
        <end position="267"/>
    </location>
</feature>
<dbReference type="Proteomes" id="UP000694864">
    <property type="component" value="Chromosome 7"/>
</dbReference>
<organism evidence="2 3">
    <name type="scientific">Camelina sativa</name>
    <name type="common">False flax</name>
    <name type="synonym">Myagrum sativum</name>
    <dbReference type="NCBI Taxonomy" id="90675"/>
    <lineage>
        <taxon>Eukaryota</taxon>
        <taxon>Viridiplantae</taxon>
        <taxon>Streptophyta</taxon>
        <taxon>Embryophyta</taxon>
        <taxon>Tracheophyta</taxon>
        <taxon>Spermatophyta</taxon>
        <taxon>Magnoliopsida</taxon>
        <taxon>eudicotyledons</taxon>
        <taxon>Gunneridae</taxon>
        <taxon>Pentapetalae</taxon>
        <taxon>rosids</taxon>
        <taxon>malvids</taxon>
        <taxon>Brassicales</taxon>
        <taxon>Brassicaceae</taxon>
        <taxon>Camelineae</taxon>
        <taxon>Camelina</taxon>
    </lineage>
</organism>
<dbReference type="RefSeq" id="XP_010419019.1">
    <property type="nucleotide sequence ID" value="XM_010420717.1"/>
</dbReference>
<dbReference type="PANTHER" id="PTHR47481:SF22">
    <property type="entry name" value="RETROTRANSPOSON GAG DOMAIN-CONTAINING PROTEIN"/>
    <property type="match status" value="1"/>
</dbReference>
<evidence type="ECO:0000313" key="3">
    <source>
        <dbReference type="RefSeq" id="XP_010419019.1"/>
    </source>
</evidence>
<dbReference type="PANTHER" id="PTHR47481">
    <property type="match status" value="1"/>
</dbReference>
<reference evidence="3" key="2">
    <citation type="submission" date="2025-08" db="UniProtKB">
        <authorList>
            <consortium name="RefSeq"/>
        </authorList>
    </citation>
    <scope>IDENTIFICATION</scope>
    <source>
        <tissue evidence="3">Leaf</tissue>
    </source>
</reference>
<evidence type="ECO:0000313" key="2">
    <source>
        <dbReference type="Proteomes" id="UP000694864"/>
    </source>
</evidence>